<dbReference type="InterPro" id="IPR013121">
    <property type="entry name" value="Fe_red_NAD-bd_6"/>
</dbReference>
<name>A0A2G5IE64_CERBT</name>
<keyword evidence="20" id="KW-1185">Reference proteome</keyword>
<evidence type="ECO:0000256" key="7">
    <source>
        <dbReference type="ARBA" id="ARBA00022982"/>
    </source>
</evidence>
<dbReference type="GO" id="GO:0052851">
    <property type="term" value="F:ferric-chelate reductase (NADPH) activity"/>
    <property type="evidence" value="ECO:0007669"/>
    <property type="project" value="UniProtKB-EC"/>
</dbReference>
<dbReference type="GO" id="GO:0005886">
    <property type="term" value="C:plasma membrane"/>
    <property type="evidence" value="ECO:0007669"/>
    <property type="project" value="UniProtKB-SubCell"/>
</dbReference>
<proteinExistence type="inferred from homology"/>
<evidence type="ECO:0000256" key="13">
    <source>
        <dbReference type="ARBA" id="ARBA00048483"/>
    </source>
</evidence>
<sequence>MAQLSGFWKRHGGHTEGTEMDMSMDMSSTSSIEPLSAEGVDFSNRTQASAFLEDLLDDTYLKIDGANHAKYFWYGIVVFIGVTMLFKLMRWLILQKRLREAARRKVDPSKPKHTPVTWFATVTAMGREMSYYQFTPFQKAGLKIPPVGTVILVLAYLAFVLALEFVDNDVEGAQYWQALGVRAGWLAVAQTPLLILLVNKNSVIGTLTGTSWERLNVLHRWSARIMLLLAVFHFAFQSTGWQEFGVMQLEWQTDDCPTTGMAALALLLWMNFSTIAPLRELSYEFFVAQHIITFFGFIVAIMLHLPSTAISSRVYIYIPIGLYLLDRILRFVMVAWNNLRVSRASMIQMEGGVTKLRISTRTIKSWRPGSHVLLSIPKFGLMQSHPATILSTPDSHDGDLVFLLKGHGGFTKKIYHGANTSSEALISEKKDNSDIERNAQIANATHVAVIDGPYGGTQSDLAAFDSALLLSGSTGITFNLSILQHLAERVTTQGRRLPIRRVHLVWCVKSSSSARWLNKEIATAYEKLHAQGINVQISIYVTCADQFTDQSTSLAPKECGCECDKSKGPCCCVIVDEEEEGEQVVKEDKITPTKPIPKAETKLSSPSLEQLLPDQTPLGIRLPFLSCATFYSGRPDVDRLISILLDGACGESAISVCGPLGLTSTVRNTLVRQSDARAIHKGTGAQGCYLHVESFS</sequence>
<keyword evidence="6 15" id="KW-0812">Transmembrane</keyword>
<evidence type="ECO:0000256" key="9">
    <source>
        <dbReference type="ARBA" id="ARBA00023002"/>
    </source>
</evidence>
<evidence type="ECO:0000256" key="1">
    <source>
        <dbReference type="ARBA" id="ARBA00004651"/>
    </source>
</evidence>
<comment type="catalytic activity">
    <reaction evidence="13">
        <text>2 a Fe(II)-siderophore + NADP(+) + H(+) = 2 a Fe(III)-siderophore + NADPH</text>
        <dbReference type="Rhea" id="RHEA:28795"/>
        <dbReference type="Rhea" id="RHEA-COMP:11342"/>
        <dbReference type="Rhea" id="RHEA-COMP:11344"/>
        <dbReference type="ChEBI" id="CHEBI:15378"/>
        <dbReference type="ChEBI" id="CHEBI:29033"/>
        <dbReference type="ChEBI" id="CHEBI:29034"/>
        <dbReference type="ChEBI" id="CHEBI:57783"/>
        <dbReference type="ChEBI" id="CHEBI:58349"/>
        <dbReference type="EC" id="1.16.1.9"/>
    </reaction>
</comment>
<evidence type="ECO:0000313" key="19">
    <source>
        <dbReference type="Proteomes" id="UP000230605"/>
    </source>
</evidence>
<comment type="subcellular location">
    <subcellularLocation>
        <location evidence="1">Cell membrane</location>
        <topology evidence="1">Multi-pass membrane protein</topology>
    </subcellularLocation>
</comment>
<dbReference type="OrthoDB" id="3944240at2759"/>
<dbReference type="Pfam" id="PF01794">
    <property type="entry name" value="Ferric_reduct"/>
    <property type="match status" value="1"/>
</dbReference>
<dbReference type="Proteomes" id="UP001302367">
    <property type="component" value="Chromosome 5"/>
</dbReference>
<keyword evidence="12" id="KW-0325">Glycoprotein</keyword>
<evidence type="ECO:0000256" key="2">
    <source>
        <dbReference type="ARBA" id="ARBA00006278"/>
    </source>
</evidence>
<evidence type="ECO:0000256" key="3">
    <source>
        <dbReference type="ARBA" id="ARBA00012668"/>
    </source>
</evidence>
<feature type="transmembrane region" description="Helical" evidence="15">
    <location>
        <begin position="71"/>
        <end position="94"/>
    </location>
</feature>
<dbReference type="Pfam" id="PF08022">
    <property type="entry name" value="FAD_binding_8"/>
    <property type="match status" value="1"/>
</dbReference>
<dbReference type="SFLD" id="SFLDS00052">
    <property type="entry name" value="Ferric_Reductase_Domain"/>
    <property type="match status" value="1"/>
</dbReference>
<dbReference type="EMBL" id="CP134188">
    <property type="protein sequence ID" value="WPB04482.1"/>
    <property type="molecule type" value="Genomic_DNA"/>
</dbReference>
<keyword evidence="9" id="KW-0560">Oxidoreductase</keyword>
<keyword evidence="8 15" id="KW-1133">Transmembrane helix</keyword>
<dbReference type="InterPro" id="IPR013112">
    <property type="entry name" value="FAD-bd_8"/>
</dbReference>
<dbReference type="InterPro" id="IPR051410">
    <property type="entry name" value="Ferric/Cupric_Reductase"/>
</dbReference>
<dbReference type="SUPFAM" id="SSF63380">
    <property type="entry name" value="Riboflavin synthase domain-like"/>
    <property type="match status" value="1"/>
</dbReference>
<evidence type="ECO:0000259" key="16">
    <source>
        <dbReference type="PROSITE" id="PS51384"/>
    </source>
</evidence>
<feature type="transmembrane region" description="Helical" evidence="15">
    <location>
        <begin position="175"/>
        <end position="198"/>
    </location>
</feature>
<keyword evidence="10" id="KW-0406">Ion transport</keyword>
<accession>A0A2G5IE64</accession>
<evidence type="ECO:0000313" key="18">
    <source>
        <dbReference type="EMBL" id="WPB04482.1"/>
    </source>
</evidence>
<evidence type="ECO:0000256" key="12">
    <source>
        <dbReference type="ARBA" id="ARBA00023180"/>
    </source>
</evidence>
<keyword evidence="4" id="KW-0813">Transport</keyword>
<feature type="transmembrane region" description="Helical" evidence="15">
    <location>
        <begin position="315"/>
        <end position="336"/>
    </location>
</feature>
<evidence type="ECO:0000256" key="8">
    <source>
        <dbReference type="ARBA" id="ARBA00022989"/>
    </source>
</evidence>
<evidence type="ECO:0000256" key="6">
    <source>
        <dbReference type="ARBA" id="ARBA00022692"/>
    </source>
</evidence>
<evidence type="ECO:0000256" key="14">
    <source>
        <dbReference type="SAM" id="MobiDB-lite"/>
    </source>
</evidence>
<dbReference type="SFLD" id="SFLDG01168">
    <property type="entry name" value="Ferric_reductase_subgroup_(FRE"/>
    <property type="match status" value="1"/>
</dbReference>
<gene>
    <name evidence="17" type="ORF">CB0940_12089</name>
    <name evidence="18" type="ORF">RHO25_009128</name>
</gene>
<feature type="region of interest" description="Disordered" evidence="14">
    <location>
        <begin position="1"/>
        <end position="26"/>
    </location>
</feature>
<evidence type="ECO:0000256" key="10">
    <source>
        <dbReference type="ARBA" id="ARBA00023065"/>
    </source>
</evidence>
<dbReference type="GO" id="GO:0006826">
    <property type="term" value="P:iron ion transport"/>
    <property type="evidence" value="ECO:0007669"/>
    <property type="project" value="TreeGrafter"/>
</dbReference>
<protein>
    <recommendedName>
        <fullName evidence="3">ferric-chelate reductase (NADPH)</fullName>
        <ecNumber evidence="3">1.16.1.9</ecNumber>
    </recommendedName>
</protein>
<keyword evidence="11 15" id="KW-0472">Membrane</keyword>
<feature type="domain" description="FAD-binding FR-type" evidence="16">
    <location>
        <begin position="334"/>
        <end position="460"/>
    </location>
</feature>
<dbReference type="GO" id="GO:0006879">
    <property type="term" value="P:intracellular iron ion homeostasis"/>
    <property type="evidence" value="ECO:0007669"/>
    <property type="project" value="TreeGrafter"/>
</dbReference>
<dbReference type="InterPro" id="IPR013130">
    <property type="entry name" value="Fe3_Rdtase_TM_dom"/>
</dbReference>
<dbReference type="InterPro" id="IPR017927">
    <property type="entry name" value="FAD-bd_FR_type"/>
</dbReference>
<reference evidence="18 20" key="2">
    <citation type="submission" date="2023-09" db="EMBL/GenBank/DDBJ databases">
        <title>Complete-Gapless Cercospora beticola genome.</title>
        <authorList>
            <person name="Wyatt N.A."/>
            <person name="Spanner R.E."/>
            <person name="Bolton M.D."/>
        </authorList>
    </citation>
    <scope>NUCLEOTIDE SEQUENCE [LARGE SCALE GENOMIC DNA]</scope>
    <source>
        <strain evidence="18">Cb09-40</strain>
    </source>
</reference>
<keyword evidence="7" id="KW-0249">Electron transport</keyword>
<evidence type="ECO:0000313" key="20">
    <source>
        <dbReference type="Proteomes" id="UP001302367"/>
    </source>
</evidence>
<comment type="similarity">
    <text evidence="2">Belongs to the ferric reductase (FRE) family.</text>
</comment>
<reference evidence="17 19" key="1">
    <citation type="submission" date="2015-10" db="EMBL/GenBank/DDBJ databases">
        <title>The cercosporin biosynthetic gene cluster was horizontally transferred to several fungal lineages and shown to be expanded in Cercospora beticola based on microsynteny with recipient genomes.</title>
        <authorList>
            <person name="De Jonge R."/>
            <person name="Ebert M.K."/>
            <person name="Suttle J.C."/>
            <person name="Jurick Ii W.M."/>
            <person name="Secor G.A."/>
            <person name="Thomma B.P."/>
            <person name="Van De Peer Y."/>
            <person name="Bolton M.D."/>
        </authorList>
    </citation>
    <scope>NUCLEOTIDE SEQUENCE [LARGE SCALE GENOMIC DNA]</scope>
    <source>
        <strain evidence="17 19">09-40</strain>
    </source>
</reference>
<dbReference type="EC" id="1.16.1.9" evidence="3"/>
<evidence type="ECO:0000256" key="5">
    <source>
        <dbReference type="ARBA" id="ARBA00022475"/>
    </source>
</evidence>
<feature type="transmembrane region" description="Helical" evidence="15">
    <location>
        <begin position="221"/>
        <end position="240"/>
    </location>
</feature>
<dbReference type="PANTHER" id="PTHR32361">
    <property type="entry name" value="FERRIC/CUPRIC REDUCTASE TRANSMEMBRANE COMPONENT"/>
    <property type="match status" value="1"/>
</dbReference>
<dbReference type="InterPro" id="IPR017938">
    <property type="entry name" value="Riboflavin_synthase-like_b-brl"/>
</dbReference>
<dbReference type="SUPFAM" id="SSF52343">
    <property type="entry name" value="Ferredoxin reductase-like, C-terminal NADP-linked domain"/>
    <property type="match status" value="1"/>
</dbReference>
<dbReference type="Proteomes" id="UP000230605">
    <property type="component" value="Chromosome 10"/>
</dbReference>
<dbReference type="AlphaFoldDB" id="A0A2G5IE64"/>
<evidence type="ECO:0000313" key="17">
    <source>
        <dbReference type="EMBL" id="PIB03147.1"/>
    </source>
</evidence>
<dbReference type="EMBL" id="LKMD01000099">
    <property type="protein sequence ID" value="PIB03147.1"/>
    <property type="molecule type" value="Genomic_DNA"/>
</dbReference>
<dbReference type="InterPro" id="IPR039261">
    <property type="entry name" value="FNR_nucleotide-bd"/>
</dbReference>
<dbReference type="Pfam" id="PF08030">
    <property type="entry name" value="NAD_binding_6"/>
    <property type="match status" value="1"/>
</dbReference>
<feature type="transmembrane region" description="Helical" evidence="15">
    <location>
        <begin position="285"/>
        <end position="303"/>
    </location>
</feature>
<evidence type="ECO:0000256" key="11">
    <source>
        <dbReference type="ARBA" id="ARBA00023136"/>
    </source>
</evidence>
<dbReference type="GO" id="GO:0015677">
    <property type="term" value="P:copper ion import"/>
    <property type="evidence" value="ECO:0007669"/>
    <property type="project" value="TreeGrafter"/>
</dbReference>
<dbReference type="PANTHER" id="PTHR32361:SF9">
    <property type="entry name" value="FERRIC REDUCTASE TRANSMEMBRANE COMPONENT 3-RELATED"/>
    <property type="match status" value="1"/>
</dbReference>
<organism evidence="17 19">
    <name type="scientific">Cercospora beticola</name>
    <name type="common">Sugarbeet leaf spot fungus</name>
    <dbReference type="NCBI Taxonomy" id="122368"/>
    <lineage>
        <taxon>Eukaryota</taxon>
        <taxon>Fungi</taxon>
        <taxon>Dikarya</taxon>
        <taxon>Ascomycota</taxon>
        <taxon>Pezizomycotina</taxon>
        <taxon>Dothideomycetes</taxon>
        <taxon>Dothideomycetidae</taxon>
        <taxon>Mycosphaerellales</taxon>
        <taxon>Mycosphaerellaceae</taxon>
        <taxon>Cercospora</taxon>
    </lineage>
</organism>
<dbReference type="Gene3D" id="3.40.50.80">
    <property type="entry name" value="Nucleotide-binding domain of ferredoxin-NADP reductase (FNR) module"/>
    <property type="match status" value="1"/>
</dbReference>
<dbReference type="PROSITE" id="PS51384">
    <property type="entry name" value="FAD_FR"/>
    <property type="match status" value="1"/>
</dbReference>
<evidence type="ECO:0000256" key="15">
    <source>
        <dbReference type="SAM" id="Phobius"/>
    </source>
</evidence>
<evidence type="ECO:0000256" key="4">
    <source>
        <dbReference type="ARBA" id="ARBA00022448"/>
    </source>
</evidence>
<keyword evidence="5" id="KW-1003">Cell membrane</keyword>
<dbReference type="CDD" id="cd06186">
    <property type="entry name" value="NOX_Duox_like_FAD_NADP"/>
    <property type="match status" value="1"/>
</dbReference>
<feature type="transmembrane region" description="Helical" evidence="15">
    <location>
        <begin position="144"/>
        <end position="163"/>
    </location>
</feature>